<dbReference type="PANTHER" id="PTHR45982:SF1">
    <property type="entry name" value="REGULATOR OF CHROMOSOME CONDENSATION"/>
    <property type="match status" value="1"/>
</dbReference>
<dbReference type="InterPro" id="IPR011335">
    <property type="entry name" value="Restrct_endonuc-II-like"/>
</dbReference>
<gene>
    <name evidence="1" type="ORF">PGLA2088_LOCUS40234</name>
</gene>
<name>A0A813L3N2_POLGL</name>
<organism evidence="1 2">
    <name type="scientific">Polarella glacialis</name>
    <name type="common">Dinoflagellate</name>
    <dbReference type="NCBI Taxonomy" id="89957"/>
    <lineage>
        <taxon>Eukaryota</taxon>
        <taxon>Sar</taxon>
        <taxon>Alveolata</taxon>
        <taxon>Dinophyceae</taxon>
        <taxon>Suessiales</taxon>
        <taxon>Suessiaceae</taxon>
        <taxon>Polarella</taxon>
    </lineage>
</organism>
<dbReference type="EMBL" id="CAJNNW010033405">
    <property type="protein sequence ID" value="CAE8718720.1"/>
    <property type="molecule type" value="Genomic_DNA"/>
</dbReference>
<dbReference type="GO" id="GO:0006281">
    <property type="term" value="P:DNA repair"/>
    <property type="evidence" value="ECO:0007669"/>
    <property type="project" value="UniProtKB-ARBA"/>
</dbReference>
<dbReference type="Proteomes" id="UP000626109">
    <property type="component" value="Unassembled WGS sequence"/>
</dbReference>
<evidence type="ECO:0000313" key="2">
    <source>
        <dbReference type="Proteomes" id="UP000626109"/>
    </source>
</evidence>
<dbReference type="InterPro" id="IPR011604">
    <property type="entry name" value="PDDEXK-like_dom_sf"/>
</dbReference>
<dbReference type="InterPro" id="IPR009091">
    <property type="entry name" value="RCC1/BLIP-II"/>
</dbReference>
<evidence type="ECO:0000313" key="1">
    <source>
        <dbReference type="EMBL" id="CAE8718720.1"/>
    </source>
</evidence>
<proteinExistence type="predicted"/>
<dbReference type="SUPFAM" id="SSF52980">
    <property type="entry name" value="Restriction endonuclease-like"/>
    <property type="match status" value="1"/>
</dbReference>
<dbReference type="Gene3D" id="2.130.10.30">
    <property type="entry name" value="Regulator of chromosome condensation 1/beta-lactamase-inhibitor protein II"/>
    <property type="match status" value="1"/>
</dbReference>
<dbReference type="InterPro" id="IPR051553">
    <property type="entry name" value="Ran_GTPase-activating"/>
</dbReference>
<accession>A0A813L3N2</accession>
<reference evidence="1" key="1">
    <citation type="submission" date="2021-02" db="EMBL/GenBank/DDBJ databases">
        <authorList>
            <person name="Dougan E. K."/>
            <person name="Rhodes N."/>
            <person name="Thang M."/>
            <person name="Chan C."/>
        </authorList>
    </citation>
    <scope>NUCLEOTIDE SEQUENCE</scope>
</reference>
<dbReference type="PANTHER" id="PTHR45982">
    <property type="entry name" value="REGULATOR OF CHROMOSOME CONDENSATION"/>
    <property type="match status" value="1"/>
</dbReference>
<dbReference type="SUPFAM" id="SSF50985">
    <property type="entry name" value="RCC1/BLIP-II"/>
    <property type="match status" value="1"/>
</dbReference>
<comment type="caution">
    <text evidence="1">The sequence shown here is derived from an EMBL/GenBank/DDBJ whole genome shotgun (WGS) entry which is preliminary data.</text>
</comment>
<sequence>MSEFESCFSEDDQEVFGSGDGQDYLGGGDGLILPPLVVGDESQTIPEPPVDFVHGILPAVEGSLLKNMHLPIRDNALTFEPVAHKYFINGVPTMGSVTGLLHDFVNEFNADTAIQMMRRSRNWPRAEYLQDGLPMTDEQIKSKWEHNRVDAANQGTYMHLTFELYLNRWTISNYSVEMNIFLKYLSTLDGLTAYRTEWMIYGEDLNLAGSIDVVATRSDGALVLFDWKRTKELHTKYSNRFQSMTGPLSHLADCAGMHYRLQLNVYRYILEKYYGQKVHSMFVVGCHPAYASSQAFVDEVPILEDETTILIRHQFSKTISDEYLDYLGAGDEDPEFDFERQLAEEIAYNNETPIAVAPVRLSQAKEEQAEPETVAALNQVFGLDNLELTVKTEEADAVAEDEELPQGLQREDSELLKAVDTLLLEDESEITFIHKCTDAALFNLGDDRLKPSRGHFDDDAGSGPPSSWPIWIAQALRKVGMQIQRELLEGRLLTYFIEWRDTPVSKKAGVCYADACVLYDVSDSLLAHHVEPSPKNDIYVYIPTPLLDPVLESMVARLLQFFSQTFWCNFEVFQCTQAAQALCKRGENLDRCFIGESPGGVGQSLFTAHLAAVYKHNHSYFDPNVWYMDEELRKQIEEFADSFILTGQEAPNGTRQLREDLFKKTMSADGIPGRKPYGLQTRMLELIGWKRLELNKMLRFGSVTETNFNSILRRCFVWMLELIGWKRLELNKMLRFGSVTETNFNSILRRCFVWKPKARFWDRDYLKENYPDSHLDGIFPKCAELRTFLASPAAIAASLRIQYGFEQKHSKELCRQMIENYVVLGGDEGMTEERMRFACGLKPRDKRQQTVAGPSEAFASGNQADRDEDTTALFKVHDFLDGSYPESFDIASIKSYVDGKPTRESNAMVVIDFFDSVIKALKPRKGRPSAAMTQRLEEVNKMVAKLRNIMPDAYEFYCNQPDKKFPECTVLQHLCTVVEDHIMEALTDFIRYHPVQHLSLHFDGIRLNVDYRLNVDEPQDVEILMRLAETHIAEATGFLVQFKVKKHRYLSELITEHTASKTKVAVPDIFLKRGNCIPLALAHVTGEYQRIQTGLSDTDNRDNMYAASRFSRTYRQALTLTQCKLVPHTGFAIDADGVYLLHTDGDGSPHCIGVTVKDAKSSVIIWDGEEQFALPSFGGDSSKVAPLLTEGVVQVCGTNGACAALLANGSVVTWGDDSVGGDSSKVATLLTEGVVQVYSNYYAFVAIKADGSVVTWGCDDYGAGVVQVCGSGGAFAAIKSGGSVVTWGDDCGGDSSEVAALLTEGVVQICGGEMAFAAIKADGSVVSWGDSRYGGDSSAVASLLTEGVVAIC</sequence>
<protein>
    <submittedName>
        <fullName evidence="1">Uncharacterized protein</fullName>
    </submittedName>
</protein>
<dbReference type="Gene3D" id="3.90.320.10">
    <property type="match status" value="1"/>
</dbReference>